<name>A0ACC2NAD3_9HYME</name>
<sequence length="452" mass="51265">MATAVDPDSTEASSSSGTQSSTSKAYETLADVLADVPEDVLTGCDPQEAFTPAWRAAAFPRSRPADVPETKFEPSVFGEEKILDPNDCFYFESDHLALKANKDYRELLRTIVTLQAQRSQAIRDLDTLLVEKRNALSDPIGYVAKLQAGKLPEYPAPQSIAELPEIEWTKYKVAQPDGSLRPQTRNARVQSDGKKESKCSEEAEKLLVRGRIYNESKPESFNRLWTVEEQCRLEKLLIEYPPEEVEMRRWTKIANALGNRTPKQVSSRVQKYFLKLTRAGLPIPGRGPKSKDLRKGSMRSKSSFRKSTFFPHEQLFDEIKREPARDSDSKMPNSFEGDSDLKQMELLRLIKNENDGNNGDSNYHHLGYKCYICGDEPIKGTRWHCKECLDDIDLCSDCAVAQLEAEQPLHPSTHKLMAIEPPKYSKCYDADYLPQNFSSTSYNYLDPNFLPE</sequence>
<keyword evidence="2" id="KW-1185">Reference proteome</keyword>
<evidence type="ECO:0000313" key="1">
    <source>
        <dbReference type="EMBL" id="KAJ8667294.1"/>
    </source>
</evidence>
<gene>
    <name evidence="1" type="ORF">QAD02_008956</name>
</gene>
<organism evidence="1 2">
    <name type="scientific">Eretmocerus hayati</name>
    <dbReference type="NCBI Taxonomy" id="131215"/>
    <lineage>
        <taxon>Eukaryota</taxon>
        <taxon>Metazoa</taxon>
        <taxon>Ecdysozoa</taxon>
        <taxon>Arthropoda</taxon>
        <taxon>Hexapoda</taxon>
        <taxon>Insecta</taxon>
        <taxon>Pterygota</taxon>
        <taxon>Neoptera</taxon>
        <taxon>Endopterygota</taxon>
        <taxon>Hymenoptera</taxon>
        <taxon>Apocrita</taxon>
        <taxon>Proctotrupomorpha</taxon>
        <taxon>Chalcidoidea</taxon>
        <taxon>Aphelinidae</taxon>
        <taxon>Aphelininae</taxon>
        <taxon>Eretmocerus</taxon>
    </lineage>
</organism>
<reference evidence="1" key="1">
    <citation type="submission" date="2023-04" db="EMBL/GenBank/DDBJ databases">
        <title>A chromosome-level genome assembly of the parasitoid wasp Eretmocerus hayati.</title>
        <authorList>
            <person name="Zhong Y."/>
            <person name="Liu S."/>
            <person name="Liu Y."/>
        </authorList>
    </citation>
    <scope>NUCLEOTIDE SEQUENCE</scope>
    <source>
        <strain evidence="1">ZJU_SS_LIU_2023</strain>
    </source>
</reference>
<dbReference type="Proteomes" id="UP001239111">
    <property type="component" value="Chromosome 4"/>
</dbReference>
<evidence type="ECO:0000313" key="2">
    <source>
        <dbReference type="Proteomes" id="UP001239111"/>
    </source>
</evidence>
<protein>
    <submittedName>
        <fullName evidence="1">Uncharacterized protein</fullName>
    </submittedName>
</protein>
<accession>A0ACC2NAD3</accession>
<proteinExistence type="predicted"/>
<dbReference type="EMBL" id="CM056744">
    <property type="protein sequence ID" value="KAJ8667294.1"/>
    <property type="molecule type" value="Genomic_DNA"/>
</dbReference>
<comment type="caution">
    <text evidence="1">The sequence shown here is derived from an EMBL/GenBank/DDBJ whole genome shotgun (WGS) entry which is preliminary data.</text>
</comment>